<name>A0A8C6LY59_NOTFU</name>
<keyword evidence="4" id="KW-1185">Reference proteome</keyword>
<dbReference type="InterPro" id="IPR036179">
    <property type="entry name" value="Ig-like_dom_sf"/>
</dbReference>
<dbReference type="SUPFAM" id="SSF48726">
    <property type="entry name" value="Immunoglobulin"/>
    <property type="match status" value="1"/>
</dbReference>
<dbReference type="SMART" id="SM00407">
    <property type="entry name" value="IGc1"/>
    <property type="match status" value="1"/>
</dbReference>
<dbReference type="Pfam" id="PF07654">
    <property type="entry name" value="C1-set"/>
    <property type="match status" value="1"/>
</dbReference>
<evidence type="ECO:0000256" key="1">
    <source>
        <dbReference type="ARBA" id="ARBA00023319"/>
    </source>
</evidence>
<reference evidence="3" key="3">
    <citation type="submission" date="2025-09" db="UniProtKB">
        <authorList>
            <consortium name="Ensembl"/>
        </authorList>
    </citation>
    <scope>IDENTIFICATION</scope>
</reference>
<protein>
    <recommendedName>
        <fullName evidence="2">Immunoglobulin C1-set domain-containing protein</fullName>
    </recommendedName>
</protein>
<dbReference type="InterPro" id="IPR013783">
    <property type="entry name" value="Ig-like_fold"/>
</dbReference>
<dbReference type="Proteomes" id="UP000694548">
    <property type="component" value="Chromosome sgr03"/>
</dbReference>
<reference evidence="3" key="1">
    <citation type="submission" date="2014-08" db="EMBL/GenBank/DDBJ databases">
        <authorList>
            <person name="Senf B."/>
            <person name="Petzold A."/>
            <person name="Downie B.R."/>
            <person name="Koch P."/>
            <person name="Platzer M."/>
        </authorList>
    </citation>
    <scope>NUCLEOTIDE SEQUENCE [LARGE SCALE GENOMIC DNA]</scope>
    <source>
        <strain evidence="3">GRZ</strain>
    </source>
</reference>
<dbReference type="InterPro" id="IPR003597">
    <property type="entry name" value="Ig_C1-set"/>
</dbReference>
<sequence length="97" mass="11118">AHEAACSTRATLFFCDFTEKQAITVKMPGNEVVTDEENTLICSDRSFHIFSSLNFVPKDGDIYSCTVEHEALEEPKNWSWKCCDCFLCREKTRTINI</sequence>
<keyword evidence="1" id="KW-0393">Immunoglobulin domain</keyword>
<dbReference type="Gene3D" id="2.60.40.10">
    <property type="entry name" value="Immunoglobulins"/>
    <property type="match status" value="1"/>
</dbReference>
<accession>A0A8C6LY59</accession>
<dbReference type="PROSITE" id="PS00290">
    <property type="entry name" value="IG_MHC"/>
    <property type="match status" value="1"/>
</dbReference>
<proteinExistence type="predicted"/>
<evidence type="ECO:0000313" key="4">
    <source>
        <dbReference type="Proteomes" id="UP000694548"/>
    </source>
</evidence>
<evidence type="ECO:0000313" key="3">
    <source>
        <dbReference type="Ensembl" id="ENSNFUP00015025917.1"/>
    </source>
</evidence>
<reference evidence="3" key="2">
    <citation type="submission" date="2025-08" db="UniProtKB">
        <authorList>
            <consortium name="Ensembl"/>
        </authorList>
    </citation>
    <scope>IDENTIFICATION</scope>
</reference>
<feature type="domain" description="Immunoglobulin C1-set" evidence="2">
    <location>
        <begin position="23"/>
        <end position="75"/>
    </location>
</feature>
<dbReference type="GeneTree" id="ENSGT00950000183127"/>
<organism evidence="3 4">
    <name type="scientific">Nothobranchius furzeri</name>
    <name type="common">Turquoise killifish</name>
    <dbReference type="NCBI Taxonomy" id="105023"/>
    <lineage>
        <taxon>Eukaryota</taxon>
        <taxon>Metazoa</taxon>
        <taxon>Chordata</taxon>
        <taxon>Craniata</taxon>
        <taxon>Vertebrata</taxon>
        <taxon>Euteleostomi</taxon>
        <taxon>Actinopterygii</taxon>
        <taxon>Neopterygii</taxon>
        <taxon>Teleostei</taxon>
        <taxon>Neoteleostei</taxon>
        <taxon>Acanthomorphata</taxon>
        <taxon>Ovalentaria</taxon>
        <taxon>Atherinomorphae</taxon>
        <taxon>Cyprinodontiformes</taxon>
        <taxon>Nothobranchiidae</taxon>
        <taxon>Nothobranchius</taxon>
    </lineage>
</organism>
<evidence type="ECO:0000259" key="2">
    <source>
        <dbReference type="SMART" id="SM00407"/>
    </source>
</evidence>
<dbReference type="InterPro" id="IPR003006">
    <property type="entry name" value="Ig/MHC_CS"/>
</dbReference>
<dbReference type="Ensembl" id="ENSNFUT00015027083.1">
    <property type="protein sequence ID" value="ENSNFUP00015025917.1"/>
    <property type="gene ID" value="ENSNFUG00015012561.1"/>
</dbReference>
<dbReference type="AlphaFoldDB" id="A0A8C6LY59"/>